<evidence type="ECO:0000256" key="2">
    <source>
        <dbReference type="ARBA" id="ARBA00022722"/>
    </source>
</evidence>
<reference evidence="5" key="1">
    <citation type="journal article" date="2021" name="Proc. Natl. Acad. Sci. U.S.A.">
        <title>A Catalog of Tens of Thousands of Viruses from Human Metagenomes Reveals Hidden Associations with Chronic Diseases.</title>
        <authorList>
            <person name="Tisza M.J."/>
            <person name="Buck C.B."/>
        </authorList>
    </citation>
    <scope>NUCLEOTIDE SEQUENCE</scope>
    <source>
        <strain evidence="5">Ctc5632</strain>
    </source>
</reference>
<accession>A0A8S5LVF8</accession>
<feature type="domain" description="VRR-NUC" evidence="4">
    <location>
        <begin position="13"/>
        <end position="116"/>
    </location>
</feature>
<protein>
    <submittedName>
        <fullName evidence="5">Nuclease</fullName>
    </submittedName>
</protein>
<evidence type="ECO:0000256" key="1">
    <source>
        <dbReference type="ARBA" id="ARBA00001946"/>
    </source>
</evidence>
<keyword evidence="2" id="KW-0540">Nuclease</keyword>
<keyword evidence="3" id="KW-0378">Hydrolase</keyword>
<dbReference type="InterPro" id="IPR011856">
    <property type="entry name" value="tRNA_endonuc-like_dom_sf"/>
</dbReference>
<dbReference type="Gene3D" id="3.40.1350.10">
    <property type="match status" value="1"/>
</dbReference>
<proteinExistence type="predicted"/>
<evidence type="ECO:0000313" key="5">
    <source>
        <dbReference type="EMBL" id="DAD73964.1"/>
    </source>
</evidence>
<dbReference type="GO" id="GO:0004518">
    <property type="term" value="F:nuclease activity"/>
    <property type="evidence" value="ECO:0007669"/>
    <property type="project" value="UniProtKB-KW"/>
</dbReference>
<evidence type="ECO:0000259" key="4">
    <source>
        <dbReference type="SMART" id="SM00990"/>
    </source>
</evidence>
<dbReference type="Pfam" id="PF08774">
    <property type="entry name" value="VRR_NUC"/>
    <property type="match status" value="1"/>
</dbReference>
<dbReference type="GO" id="GO:0016788">
    <property type="term" value="F:hydrolase activity, acting on ester bonds"/>
    <property type="evidence" value="ECO:0007669"/>
    <property type="project" value="InterPro"/>
</dbReference>
<dbReference type="EMBL" id="BK014749">
    <property type="protein sequence ID" value="DAD73964.1"/>
    <property type="molecule type" value="Genomic_DNA"/>
</dbReference>
<dbReference type="GO" id="GO:0003676">
    <property type="term" value="F:nucleic acid binding"/>
    <property type="evidence" value="ECO:0007669"/>
    <property type="project" value="InterPro"/>
</dbReference>
<name>A0A8S5LVF8_9CAUD</name>
<dbReference type="InterPro" id="IPR014883">
    <property type="entry name" value="VRR_NUC"/>
</dbReference>
<organism evidence="5">
    <name type="scientific">Podoviridae sp. ctc5632</name>
    <dbReference type="NCBI Taxonomy" id="2826565"/>
    <lineage>
        <taxon>Viruses</taxon>
        <taxon>Duplodnaviria</taxon>
        <taxon>Heunggongvirae</taxon>
        <taxon>Uroviricota</taxon>
        <taxon>Caudoviricetes</taxon>
    </lineage>
</organism>
<sequence length="136" mass="14756">MKVVNRVNTAGEASESREQQALFRWWDVYRSRYPAALLFAVPNGGARSAITGARLKAEGVLPGVPDVFLAYPAGGLHGLFIEMKRAGGGRTSAAQKIVGTLLSRAGYGVAVCHGWQEARDTVMRYMEGSYGHERVE</sequence>
<dbReference type="SMART" id="SM00990">
    <property type="entry name" value="VRR_NUC"/>
    <property type="match status" value="1"/>
</dbReference>
<comment type="cofactor">
    <cofactor evidence="1">
        <name>Mg(2+)</name>
        <dbReference type="ChEBI" id="CHEBI:18420"/>
    </cofactor>
</comment>
<evidence type="ECO:0000256" key="3">
    <source>
        <dbReference type="ARBA" id="ARBA00022801"/>
    </source>
</evidence>